<dbReference type="Pfam" id="PF21307">
    <property type="entry name" value="Glyco_hydro_95_C"/>
    <property type="match status" value="1"/>
</dbReference>
<dbReference type="Pfam" id="PF22124">
    <property type="entry name" value="Glyco_hydro_95_cat"/>
    <property type="match status" value="1"/>
</dbReference>
<dbReference type="OrthoDB" id="9802600at2"/>
<dbReference type="GO" id="GO:0005975">
    <property type="term" value="P:carbohydrate metabolic process"/>
    <property type="evidence" value="ECO:0007669"/>
    <property type="project" value="InterPro"/>
</dbReference>
<evidence type="ECO:0000256" key="1">
    <source>
        <dbReference type="SAM" id="SignalP"/>
    </source>
</evidence>
<dbReference type="InterPro" id="IPR027414">
    <property type="entry name" value="GH95_N_dom"/>
</dbReference>
<dbReference type="InterPro" id="IPR054363">
    <property type="entry name" value="GH95_cat"/>
</dbReference>
<dbReference type="Gene3D" id="1.50.10.10">
    <property type="match status" value="1"/>
</dbReference>
<keyword evidence="1" id="KW-0732">Signal</keyword>
<accession>A0A1M4UDS3</accession>
<dbReference type="EMBL" id="FQUQ01000001">
    <property type="protein sequence ID" value="SHE54766.1"/>
    <property type="molecule type" value="Genomic_DNA"/>
</dbReference>
<organism evidence="5 6">
    <name type="scientific">Pedobacter caeni</name>
    <dbReference type="NCBI Taxonomy" id="288992"/>
    <lineage>
        <taxon>Bacteria</taxon>
        <taxon>Pseudomonadati</taxon>
        <taxon>Bacteroidota</taxon>
        <taxon>Sphingobacteriia</taxon>
        <taxon>Sphingobacteriales</taxon>
        <taxon>Sphingobacteriaceae</taxon>
        <taxon>Pedobacter</taxon>
    </lineage>
</organism>
<evidence type="ECO:0000259" key="3">
    <source>
        <dbReference type="Pfam" id="PF21307"/>
    </source>
</evidence>
<feature type="domain" description="Glycosyl hydrolase family 95 N-terminal" evidence="2">
    <location>
        <begin position="36"/>
        <end position="159"/>
    </location>
</feature>
<evidence type="ECO:0000259" key="2">
    <source>
        <dbReference type="Pfam" id="PF14498"/>
    </source>
</evidence>
<dbReference type="SUPFAM" id="SSF48208">
    <property type="entry name" value="Six-hairpin glycosidases"/>
    <property type="match status" value="1"/>
</dbReference>
<dbReference type="PANTHER" id="PTHR31084">
    <property type="entry name" value="ALPHA-L-FUCOSIDASE 2"/>
    <property type="match status" value="1"/>
</dbReference>
<dbReference type="InterPro" id="IPR012341">
    <property type="entry name" value="6hp_glycosidase-like_sf"/>
</dbReference>
<dbReference type="AlphaFoldDB" id="A0A1M4UDS3"/>
<dbReference type="PANTHER" id="PTHR31084:SF0">
    <property type="entry name" value="ALPHA-L-FUCOSIDASE 2"/>
    <property type="match status" value="1"/>
</dbReference>
<name>A0A1M4UDS3_9SPHI</name>
<dbReference type="STRING" id="288992.SAMN04488522_101518"/>
<keyword evidence="6" id="KW-1185">Reference proteome</keyword>
<proteinExistence type="predicted"/>
<evidence type="ECO:0000313" key="6">
    <source>
        <dbReference type="Proteomes" id="UP000184287"/>
    </source>
</evidence>
<sequence length="775" mass="86072">MYKTTILKTSAFILISSIGLAVNAQKPKLPDAAYNLVLKAPVSTWDEALPLGNGLMGGLLWGEKNTIRLSLDRGDLWDERTNGEKEWWKKYTYQKGADMIAKKEFKTVGSWWDEPYNGVSPTKLPGGRIELKFPGQEEVKEFELMEATAEGITRFRSGAVMHTFYSATDPVALMSIVGVVPDAVKLFSPMDVYRKNTKGDGGPSSGGSVNKLGYPEAIKGKSATAEWYIQEAADGLKYCVYIDNKKNGKETLIALTITSTADGKDPLALAAERCAAALQKGYVKMRMPHAKWWAGFWEKSSVSIPDTAVQKQYNLVQYFYGAASRLNAPPMPLQGVWTADDGTLPPWKGDYHNDLNTQMTYIAYQQSGRYNEGASYLNFLWDRRDFFRDFARDFYGTAGLACPGVMSYSGQPLGGWGQYSMSPSMSAWSAHLFYLHWLYTADDTFLKEKAYPWSSDVGECMLGLLKKDSNGLLKLPLSSSPEIFDDSPKAWLEPNSNYDLMSIKMLFLSLKEMAEEMGKTADAKKWAAAALALGDFHTKADGTLLLDAKNELTTSHRHLSNIIGIYPFNLITSEGGQKDHQMIDASTKSWDKLGTRSWVGYTFSWMSCLKARVGDAEAAVKNLDIFVKAFVLRNGFHVNGDQTKSGYSGFTYRPFTLEGNFLAAQAVHEMLLQSWSATPGDLHTGVIRIFPATPEKWKDVSFTDLRAEGGYLVSAVRKTNKTASFSITATRSAKLRIKDNFGGRAPIWNVKGVRKTGDVYEVNLNKGQQLKASFN</sequence>
<reference evidence="6" key="1">
    <citation type="submission" date="2016-11" db="EMBL/GenBank/DDBJ databases">
        <authorList>
            <person name="Varghese N."/>
            <person name="Submissions S."/>
        </authorList>
    </citation>
    <scope>NUCLEOTIDE SEQUENCE [LARGE SCALE GENOMIC DNA]</scope>
    <source>
        <strain evidence="6">DSM 16990</strain>
    </source>
</reference>
<dbReference type="InterPro" id="IPR008928">
    <property type="entry name" value="6-hairpin_glycosidase_sf"/>
</dbReference>
<dbReference type="RefSeq" id="WP_073226996.1">
    <property type="nucleotide sequence ID" value="NZ_FQUQ01000001.1"/>
</dbReference>
<feature type="domain" description="Alpha fucosidase A-like C-terminal" evidence="3">
    <location>
        <begin position="683"/>
        <end position="740"/>
    </location>
</feature>
<feature type="domain" description="Glycosyl hydrolase family 95 catalytic" evidence="4">
    <location>
        <begin position="310"/>
        <end position="671"/>
    </location>
</feature>
<feature type="signal peptide" evidence="1">
    <location>
        <begin position="1"/>
        <end position="21"/>
    </location>
</feature>
<evidence type="ECO:0000259" key="4">
    <source>
        <dbReference type="Pfam" id="PF22124"/>
    </source>
</evidence>
<protein>
    <submittedName>
        <fullName evidence="5">Alpha-L-fucosidase 2</fullName>
    </submittedName>
</protein>
<dbReference type="InterPro" id="IPR049053">
    <property type="entry name" value="AFCA-like_C"/>
</dbReference>
<dbReference type="GO" id="GO:0004560">
    <property type="term" value="F:alpha-L-fucosidase activity"/>
    <property type="evidence" value="ECO:0007669"/>
    <property type="project" value="TreeGrafter"/>
</dbReference>
<dbReference type="Pfam" id="PF14498">
    <property type="entry name" value="Glyco_hyd_65N_2"/>
    <property type="match status" value="1"/>
</dbReference>
<evidence type="ECO:0000313" key="5">
    <source>
        <dbReference type="EMBL" id="SHE54766.1"/>
    </source>
</evidence>
<feature type="chain" id="PRO_5012431699" evidence="1">
    <location>
        <begin position="22"/>
        <end position="775"/>
    </location>
</feature>
<gene>
    <name evidence="5" type="ORF">SAMN04488522_101518</name>
</gene>
<dbReference type="Proteomes" id="UP000184287">
    <property type="component" value="Unassembled WGS sequence"/>
</dbReference>